<feature type="transmembrane region" description="Helical" evidence="6">
    <location>
        <begin position="390"/>
        <end position="409"/>
    </location>
</feature>
<evidence type="ECO:0000256" key="3">
    <source>
        <dbReference type="ARBA" id="ARBA00022989"/>
    </source>
</evidence>
<feature type="transmembrane region" description="Helical" evidence="6">
    <location>
        <begin position="483"/>
        <end position="502"/>
    </location>
</feature>
<dbReference type="GO" id="GO:0042908">
    <property type="term" value="P:xenobiotic transport"/>
    <property type="evidence" value="ECO:0007669"/>
    <property type="project" value="UniProtKB-ARBA"/>
</dbReference>
<feature type="compositionally biased region" description="Basic and acidic residues" evidence="5">
    <location>
        <begin position="1"/>
        <end position="15"/>
    </location>
</feature>
<evidence type="ECO:0000313" key="8">
    <source>
        <dbReference type="EMBL" id="KAE8327065.1"/>
    </source>
</evidence>
<gene>
    <name evidence="8" type="ORF">BDV39DRAFT_192997</name>
</gene>
<accession>A0A5N6X1I3</accession>
<keyword evidence="9" id="KW-1185">Reference proteome</keyword>
<dbReference type="GO" id="GO:0022857">
    <property type="term" value="F:transmembrane transporter activity"/>
    <property type="evidence" value="ECO:0007669"/>
    <property type="project" value="InterPro"/>
</dbReference>
<comment type="subcellular location">
    <subcellularLocation>
        <location evidence="1">Membrane</location>
        <topology evidence="1">Multi-pass membrane protein</topology>
    </subcellularLocation>
</comment>
<keyword evidence="3 6" id="KW-1133">Transmembrane helix</keyword>
<evidence type="ECO:0000313" key="9">
    <source>
        <dbReference type="Proteomes" id="UP000325945"/>
    </source>
</evidence>
<dbReference type="InterPro" id="IPR011701">
    <property type="entry name" value="MFS"/>
</dbReference>
<feature type="transmembrane region" description="Helical" evidence="6">
    <location>
        <begin position="143"/>
        <end position="161"/>
    </location>
</feature>
<dbReference type="SUPFAM" id="SSF103473">
    <property type="entry name" value="MFS general substrate transporter"/>
    <property type="match status" value="1"/>
</dbReference>
<dbReference type="InterPro" id="IPR005829">
    <property type="entry name" value="Sugar_transporter_CS"/>
</dbReference>
<protein>
    <submittedName>
        <fullName evidence="8">Major facilitator superfamily domain-containing protein</fullName>
    </submittedName>
</protein>
<dbReference type="Gene3D" id="1.20.1250.20">
    <property type="entry name" value="MFS general substrate transporter like domains"/>
    <property type="match status" value="1"/>
</dbReference>
<feature type="transmembrane region" description="Helical" evidence="6">
    <location>
        <begin position="415"/>
        <end position="436"/>
    </location>
</feature>
<dbReference type="Pfam" id="PF07690">
    <property type="entry name" value="MFS_1"/>
    <property type="match status" value="1"/>
</dbReference>
<evidence type="ECO:0000259" key="7">
    <source>
        <dbReference type="PROSITE" id="PS50850"/>
    </source>
</evidence>
<keyword evidence="2 6" id="KW-0812">Transmembrane</keyword>
<dbReference type="FunFam" id="1.20.1250.20:FF:000460">
    <property type="entry name" value="MFS multidrug transporter, putative"/>
    <property type="match status" value="1"/>
</dbReference>
<keyword evidence="4 6" id="KW-0472">Membrane</keyword>
<reference evidence="9" key="1">
    <citation type="submission" date="2019-04" db="EMBL/GenBank/DDBJ databases">
        <title>Friends and foes A comparative genomics studyof 23 Aspergillus species from section Flavi.</title>
        <authorList>
            <consortium name="DOE Joint Genome Institute"/>
            <person name="Kjaerbolling I."/>
            <person name="Vesth T."/>
            <person name="Frisvad J.C."/>
            <person name="Nybo J.L."/>
            <person name="Theobald S."/>
            <person name="Kildgaard S."/>
            <person name="Isbrandt T."/>
            <person name="Kuo A."/>
            <person name="Sato A."/>
            <person name="Lyhne E.K."/>
            <person name="Kogle M.E."/>
            <person name="Wiebenga A."/>
            <person name="Kun R.S."/>
            <person name="Lubbers R.J."/>
            <person name="Makela M.R."/>
            <person name="Barry K."/>
            <person name="Chovatia M."/>
            <person name="Clum A."/>
            <person name="Daum C."/>
            <person name="Haridas S."/>
            <person name="He G."/>
            <person name="LaButti K."/>
            <person name="Lipzen A."/>
            <person name="Mondo S."/>
            <person name="Riley R."/>
            <person name="Salamov A."/>
            <person name="Simmons B.A."/>
            <person name="Magnuson J.K."/>
            <person name="Henrissat B."/>
            <person name="Mortensen U.H."/>
            <person name="Larsen T.O."/>
            <person name="Devries R.P."/>
            <person name="Grigoriev I.V."/>
            <person name="Machida M."/>
            <person name="Baker S.E."/>
            <person name="Andersen M.R."/>
        </authorList>
    </citation>
    <scope>NUCLEOTIDE SEQUENCE [LARGE SCALE GENOMIC DNA]</scope>
    <source>
        <strain evidence="9">CBS 130017</strain>
    </source>
</reference>
<feature type="domain" description="Major facilitator superfamily (MFS) profile" evidence="7">
    <location>
        <begin position="77"/>
        <end position="511"/>
    </location>
</feature>
<feature type="transmembrane region" description="Helical" evidence="6">
    <location>
        <begin position="112"/>
        <end position="131"/>
    </location>
</feature>
<feature type="transmembrane region" description="Helical" evidence="6">
    <location>
        <begin position="349"/>
        <end position="369"/>
    </location>
</feature>
<dbReference type="GO" id="GO:0140115">
    <property type="term" value="P:export across plasma membrane"/>
    <property type="evidence" value="ECO:0007669"/>
    <property type="project" value="UniProtKB-ARBA"/>
</dbReference>
<evidence type="ECO:0000256" key="4">
    <source>
        <dbReference type="ARBA" id="ARBA00023136"/>
    </source>
</evidence>
<feature type="transmembrane region" description="Helical" evidence="6">
    <location>
        <begin position="230"/>
        <end position="252"/>
    </location>
</feature>
<dbReference type="PROSITE" id="PS50850">
    <property type="entry name" value="MFS"/>
    <property type="match status" value="1"/>
</dbReference>
<feature type="transmembrane region" description="Helical" evidence="6">
    <location>
        <begin position="448"/>
        <end position="471"/>
    </location>
</feature>
<dbReference type="InterPro" id="IPR036259">
    <property type="entry name" value="MFS_trans_sf"/>
</dbReference>
<dbReference type="AlphaFoldDB" id="A0A5N6X1I3"/>
<dbReference type="PANTHER" id="PTHR23502:SF33">
    <property type="entry name" value="MAJOR FACILITATOR SUPERFAMILY (MFS) PROFILE DOMAIN-CONTAINING PROTEIN-RELATED"/>
    <property type="match status" value="1"/>
</dbReference>
<dbReference type="PROSITE" id="PS00216">
    <property type="entry name" value="SUGAR_TRANSPORT_1"/>
    <property type="match status" value="1"/>
</dbReference>
<evidence type="ECO:0000256" key="6">
    <source>
        <dbReference type="SAM" id="Phobius"/>
    </source>
</evidence>
<sequence>MTGQDDQTRSVHDEQQCWPSRNQSDLEEPSIKKSKSDLILRKLELPETDLSRGIVGWDGQNDPQNPQNFASKKKWALLALISAFTLVSPLASSMFSPAVVYMAAEFHETNETILSLSVSIFLLGYAFGPLLLAPLSEIYGRRIVLSGANWFFIVWQIGCALSKNIETLVVCRLFAGIGGSACVTLGAGVVADMFPIETRGKATSFWSLGPLMGPVIGPIAGGFLGEEVSWQWVFWILLIAGGVFQLGIEVFYKETYAPVLIEWKTAQLMEKLNRTDLQSAYHVDRKQLSNIQILKRSLIRPALLLCKSPIVMLLSIYMALIYGLMYLFFTTISDVFTSNYGFTVGLSGLAYLGIGIGFFIGLMVTALTNDRIVKTLTAQNKGIFEPEMRLPTMIIFACILPISFFWYGWTVEKHTHWIIPIIGTFPFGVGTMGAFMPIQTYIIDCYPAYAASAYATITATRSLVGTFLPLAGPALFQSLGMGWGNSLLGFLALAFVPLPLIFTRFGKQIREKWPLNLEGKKH</sequence>
<feature type="transmembrane region" description="Helical" evidence="6">
    <location>
        <begin position="75"/>
        <end position="100"/>
    </location>
</feature>
<name>A0A5N6X1I3_9EURO</name>
<dbReference type="GO" id="GO:0016020">
    <property type="term" value="C:membrane"/>
    <property type="evidence" value="ECO:0007669"/>
    <property type="project" value="UniProtKB-SubCell"/>
</dbReference>
<dbReference type="CDD" id="cd17323">
    <property type="entry name" value="MFS_Tpo1_MDR_like"/>
    <property type="match status" value="1"/>
</dbReference>
<feature type="transmembrane region" description="Helical" evidence="6">
    <location>
        <begin position="205"/>
        <end position="224"/>
    </location>
</feature>
<dbReference type="InterPro" id="IPR020846">
    <property type="entry name" value="MFS_dom"/>
</dbReference>
<proteinExistence type="predicted"/>
<dbReference type="EMBL" id="ML741794">
    <property type="protein sequence ID" value="KAE8327065.1"/>
    <property type="molecule type" value="Genomic_DNA"/>
</dbReference>
<organism evidence="8 9">
    <name type="scientific">Aspergillus sergii</name>
    <dbReference type="NCBI Taxonomy" id="1034303"/>
    <lineage>
        <taxon>Eukaryota</taxon>
        <taxon>Fungi</taxon>
        <taxon>Dikarya</taxon>
        <taxon>Ascomycota</taxon>
        <taxon>Pezizomycotina</taxon>
        <taxon>Eurotiomycetes</taxon>
        <taxon>Eurotiomycetidae</taxon>
        <taxon>Eurotiales</taxon>
        <taxon>Aspergillaceae</taxon>
        <taxon>Aspergillus</taxon>
        <taxon>Aspergillus subgen. Circumdati</taxon>
    </lineage>
</organism>
<evidence type="ECO:0000256" key="2">
    <source>
        <dbReference type="ARBA" id="ARBA00022692"/>
    </source>
</evidence>
<feature type="region of interest" description="Disordered" evidence="5">
    <location>
        <begin position="1"/>
        <end position="33"/>
    </location>
</feature>
<feature type="transmembrane region" description="Helical" evidence="6">
    <location>
        <begin position="173"/>
        <end position="193"/>
    </location>
</feature>
<dbReference type="PANTHER" id="PTHR23502">
    <property type="entry name" value="MAJOR FACILITATOR SUPERFAMILY"/>
    <property type="match status" value="1"/>
</dbReference>
<feature type="transmembrane region" description="Helical" evidence="6">
    <location>
        <begin position="302"/>
        <end position="329"/>
    </location>
</feature>
<dbReference type="Proteomes" id="UP000325945">
    <property type="component" value="Unassembled WGS sequence"/>
</dbReference>
<evidence type="ECO:0000256" key="5">
    <source>
        <dbReference type="SAM" id="MobiDB-lite"/>
    </source>
</evidence>
<evidence type="ECO:0000256" key="1">
    <source>
        <dbReference type="ARBA" id="ARBA00004141"/>
    </source>
</evidence>